<evidence type="ECO:0000256" key="3">
    <source>
        <dbReference type="ARBA" id="ARBA00023315"/>
    </source>
</evidence>
<dbReference type="Pfam" id="PF02803">
    <property type="entry name" value="Thiolase_C"/>
    <property type="match status" value="1"/>
</dbReference>
<protein>
    <submittedName>
        <fullName evidence="8">Acetyl-CoA acetyltransferase</fullName>
    </submittedName>
</protein>
<feature type="domain" description="Thiolase C-terminal" evidence="7">
    <location>
        <begin position="275"/>
        <end position="395"/>
    </location>
</feature>
<dbReference type="NCBIfam" id="TIGR01930">
    <property type="entry name" value="AcCoA-C-Actrans"/>
    <property type="match status" value="1"/>
</dbReference>
<dbReference type="RefSeq" id="WP_060817414.1">
    <property type="nucleotide sequence ID" value="NZ_FCOC02000002.1"/>
</dbReference>
<evidence type="ECO:0000256" key="1">
    <source>
        <dbReference type="ARBA" id="ARBA00010982"/>
    </source>
</evidence>
<organism evidence="8 9">
    <name type="scientific">Caballeronia sordidicola</name>
    <name type="common">Burkholderia sordidicola</name>
    <dbReference type="NCBI Taxonomy" id="196367"/>
    <lineage>
        <taxon>Bacteria</taxon>
        <taxon>Pseudomonadati</taxon>
        <taxon>Pseudomonadota</taxon>
        <taxon>Betaproteobacteria</taxon>
        <taxon>Burkholderiales</taxon>
        <taxon>Burkholderiaceae</taxon>
        <taxon>Caballeronia</taxon>
    </lineage>
</organism>
<feature type="domain" description="Thiolase N-terminal" evidence="6">
    <location>
        <begin position="9"/>
        <end position="267"/>
    </location>
</feature>
<keyword evidence="2 5" id="KW-0808">Transferase</keyword>
<dbReference type="GO" id="GO:0003988">
    <property type="term" value="F:acetyl-CoA C-acyltransferase activity"/>
    <property type="evidence" value="ECO:0007669"/>
    <property type="project" value="UniProtKB-ARBA"/>
</dbReference>
<dbReference type="PANTHER" id="PTHR18919:SF138">
    <property type="entry name" value="ACETYL-COA C-ACETYLTRANSFERASE"/>
    <property type="match status" value="1"/>
</dbReference>
<keyword evidence="3 5" id="KW-0012">Acyltransferase</keyword>
<evidence type="ECO:0000256" key="4">
    <source>
        <dbReference type="PIRSR" id="PIRSR000429-1"/>
    </source>
</evidence>
<dbReference type="GO" id="GO:0044281">
    <property type="term" value="P:small molecule metabolic process"/>
    <property type="evidence" value="ECO:0007669"/>
    <property type="project" value="UniProtKB-ARBA"/>
</dbReference>
<accession>A0A158F7Z9</accession>
<dbReference type="CDD" id="cd00751">
    <property type="entry name" value="thiolase"/>
    <property type="match status" value="1"/>
</dbReference>
<feature type="active site" description="Proton acceptor" evidence="4">
    <location>
        <position position="353"/>
    </location>
</feature>
<dbReference type="InterPro" id="IPR020616">
    <property type="entry name" value="Thiolase_N"/>
</dbReference>
<dbReference type="InterPro" id="IPR020610">
    <property type="entry name" value="Thiolase_AS"/>
</dbReference>
<evidence type="ECO:0000259" key="7">
    <source>
        <dbReference type="Pfam" id="PF02803"/>
    </source>
</evidence>
<dbReference type="Pfam" id="PF00108">
    <property type="entry name" value="Thiolase_N"/>
    <property type="match status" value="1"/>
</dbReference>
<dbReference type="FunFam" id="3.40.47.10:FF:000010">
    <property type="entry name" value="Acetyl-CoA acetyltransferase (Thiolase)"/>
    <property type="match status" value="1"/>
</dbReference>
<dbReference type="PIRSF" id="PIRSF000429">
    <property type="entry name" value="Ac-CoA_Ac_transf"/>
    <property type="match status" value="1"/>
</dbReference>
<dbReference type="SUPFAM" id="SSF53901">
    <property type="entry name" value="Thiolase-like"/>
    <property type="match status" value="2"/>
</dbReference>
<dbReference type="OrthoDB" id="8558405at2"/>
<evidence type="ECO:0000313" key="9">
    <source>
        <dbReference type="Proteomes" id="UP000054893"/>
    </source>
</evidence>
<name>A0A158F7Z9_CABSO</name>
<dbReference type="AlphaFoldDB" id="A0A158F7Z9"/>
<gene>
    <name evidence="8" type="ORF">AWB64_00909</name>
</gene>
<proteinExistence type="inferred from homology"/>
<evidence type="ECO:0000256" key="5">
    <source>
        <dbReference type="RuleBase" id="RU003557"/>
    </source>
</evidence>
<evidence type="ECO:0000259" key="6">
    <source>
        <dbReference type="Pfam" id="PF00108"/>
    </source>
</evidence>
<evidence type="ECO:0000256" key="2">
    <source>
        <dbReference type="ARBA" id="ARBA00022679"/>
    </source>
</evidence>
<reference evidence="8 9" key="1">
    <citation type="submission" date="2016-01" db="EMBL/GenBank/DDBJ databases">
        <authorList>
            <person name="Oliw E.H."/>
        </authorList>
    </citation>
    <scope>NUCLEOTIDE SEQUENCE [LARGE SCALE GENOMIC DNA]</scope>
    <source>
        <strain evidence="8">LMG 22029</strain>
    </source>
</reference>
<feature type="active site" description="Proton acceptor" evidence="4">
    <location>
        <position position="383"/>
    </location>
</feature>
<evidence type="ECO:0000313" key="8">
    <source>
        <dbReference type="EMBL" id="SAL15904.1"/>
    </source>
</evidence>
<feature type="active site" description="Acyl-thioester intermediate" evidence="4">
    <location>
        <position position="93"/>
    </location>
</feature>
<sequence length="397" mass="41278">MNDLVADPVVIVSAARTPMAAFQGDFASVTAPQLGSVAIRAAVERAGLKPDQVDEAVMGCVLPAGLGQAPARQAALGAGLPLSTGSTTVNKMCGSGMRAAMFAHDMLLAGSADVIVAGGMESMTQAPYLLPKARGGMRMGHGQVLDHMFLDGLEDAYEKGRLMGTFAEQCAGSYKFTREAQDAFAIESLTRAKRANEDGSFGWEIAPVTVAGRKGDTVINHDEQPYKANIDKIATLKPAFAKDGTVTAANASSISDGAAALVMMRESTARRLGVAPLARVVGHSTFAQEPALFTTAPVGAIRKLFEKNGWRASEVDLYEINEAFAVVAMAAMREHDLPHDKVNVNGGACALGHPIGASGARILVTLIGALRQRGLKRGVASLCIGGGEATAMGIELT</sequence>
<dbReference type="NCBIfam" id="NF005404">
    <property type="entry name" value="PRK06954.1"/>
    <property type="match status" value="1"/>
</dbReference>
<dbReference type="InterPro" id="IPR020617">
    <property type="entry name" value="Thiolase_C"/>
</dbReference>
<dbReference type="InterPro" id="IPR016039">
    <property type="entry name" value="Thiolase-like"/>
</dbReference>
<dbReference type="PANTHER" id="PTHR18919">
    <property type="entry name" value="ACETYL-COA C-ACYLTRANSFERASE"/>
    <property type="match status" value="1"/>
</dbReference>
<dbReference type="EMBL" id="FCOC02000002">
    <property type="protein sequence ID" value="SAL15904.1"/>
    <property type="molecule type" value="Genomic_DNA"/>
</dbReference>
<dbReference type="Proteomes" id="UP000054893">
    <property type="component" value="Unassembled WGS sequence"/>
</dbReference>
<dbReference type="PROSITE" id="PS00099">
    <property type="entry name" value="THIOLASE_3"/>
    <property type="match status" value="1"/>
</dbReference>
<dbReference type="InterPro" id="IPR002155">
    <property type="entry name" value="Thiolase"/>
</dbReference>
<comment type="similarity">
    <text evidence="1 5">Belongs to the thiolase-like superfamily. Thiolase family.</text>
</comment>
<dbReference type="Gene3D" id="3.40.47.10">
    <property type="match status" value="2"/>
</dbReference>